<dbReference type="EMBL" id="KB631870">
    <property type="protein sequence ID" value="ERL86850.1"/>
    <property type="molecule type" value="Genomic_DNA"/>
</dbReference>
<comment type="similarity">
    <text evidence="2 10">Belongs to the peptidase M14 family.</text>
</comment>
<evidence type="ECO:0000256" key="3">
    <source>
        <dbReference type="ARBA" id="ARBA00022645"/>
    </source>
</evidence>
<dbReference type="PRINTS" id="PR00765">
    <property type="entry name" value="CRBOXYPTASEA"/>
</dbReference>
<dbReference type="GO" id="GO:0005615">
    <property type="term" value="C:extracellular space"/>
    <property type="evidence" value="ECO:0007669"/>
    <property type="project" value="TreeGrafter"/>
</dbReference>
<evidence type="ECO:0000256" key="9">
    <source>
        <dbReference type="ARBA" id="ARBA00023049"/>
    </source>
</evidence>
<dbReference type="EMBL" id="KB630032">
    <property type="protein sequence ID" value="ERL83355.1"/>
    <property type="molecule type" value="Genomic_DNA"/>
</dbReference>
<dbReference type="PROSITE" id="PS52035">
    <property type="entry name" value="PEPTIDASE_M14"/>
    <property type="match status" value="1"/>
</dbReference>
<dbReference type="Proteomes" id="UP000030742">
    <property type="component" value="Unassembled WGS sequence"/>
</dbReference>
<evidence type="ECO:0000256" key="5">
    <source>
        <dbReference type="ARBA" id="ARBA00022723"/>
    </source>
</evidence>
<proteinExistence type="inferred from homology"/>
<keyword evidence="4" id="KW-0645">Protease</keyword>
<evidence type="ECO:0000313" key="14">
    <source>
        <dbReference type="Proteomes" id="UP000030742"/>
    </source>
</evidence>
<evidence type="ECO:0000256" key="4">
    <source>
        <dbReference type="ARBA" id="ARBA00022670"/>
    </source>
</evidence>
<evidence type="ECO:0000256" key="10">
    <source>
        <dbReference type="PROSITE-ProRule" id="PRU01379"/>
    </source>
</evidence>
<dbReference type="FunFam" id="3.40.630.10:FF:000084">
    <property type="entry name" value="Carboxypeptidase B2"/>
    <property type="match status" value="1"/>
</dbReference>
<evidence type="ECO:0000256" key="1">
    <source>
        <dbReference type="ARBA" id="ARBA00001947"/>
    </source>
</evidence>
<comment type="caution">
    <text evidence="10">Lacks conserved residue(s) required for the propagation of feature annotation.</text>
</comment>
<sequence length="107" mass="12059">MAYVRRLATDYPDITTLELIGQSYEGRDILALKISSGESETAVAKPTILIDAGIHCREWIAPTVALYILYQLVQNSSNAALYQNVDWVIAPNMNPDGYEYTQRTQIY</sequence>
<feature type="domain" description="Peptidase M14" evidence="11">
    <location>
        <begin position="1"/>
        <end position="107"/>
    </location>
</feature>
<keyword evidence="8" id="KW-0862">Zinc</keyword>
<dbReference type="PANTHER" id="PTHR11705:SF140">
    <property type="entry name" value="FI02848P-RELATED"/>
    <property type="match status" value="1"/>
</dbReference>
<keyword evidence="9" id="KW-0482">Metalloprotease</keyword>
<dbReference type="STRING" id="77166.U4UA86"/>
<dbReference type="SUPFAM" id="SSF53187">
    <property type="entry name" value="Zn-dependent exopeptidases"/>
    <property type="match status" value="1"/>
</dbReference>
<accession>U4UA86</accession>
<dbReference type="InterPro" id="IPR000834">
    <property type="entry name" value="Peptidase_M14"/>
</dbReference>
<dbReference type="AlphaFoldDB" id="U4UA86"/>
<evidence type="ECO:0000256" key="8">
    <source>
        <dbReference type="ARBA" id="ARBA00022833"/>
    </source>
</evidence>
<evidence type="ECO:0000256" key="6">
    <source>
        <dbReference type="ARBA" id="ARBA00022729"/>
    </source>
</evidence>
<evidence type="ECO:0000313" key="12">
    <source>
        <dbReference type="EMBL" id="ERL83355.1"/>
    </source>
</evidence>
<keyword evidence="5" id="KW-0479">Metal-binding</keyword>
<evidence type="ECO:0000256" key="2">
    <source>
        <dbReference type="ARBA" id="ARBA00005988"/>
    </source>
</evidence>
<evidence type="ECO:0000259" key="11">
    <source>
        <dbReference type="PROSITE" id="PS52035"/>
    </source>
</evidence>
<keyword evidence="3" id="KW-0121">Carboxypeptidase</keyword>
<dbReference type="GO" id="GO:0004181">
    <property type="term" value="F:metallocarboxypeptidase activity"/>
    <property type="evidence" value="ECO:0007669"/>
    <property type="project" value="InterPro"/>
</dbReference>
<evidence type="ECO:0000313" key="13">
    <source>
        <dbReference type="EMBL" id="ERL86850.1"/>
    </source>
</evidence>
<reference evidence="13 14" key="1">
    <citation type="journal article" date="2013" name="Genome Biol.">
        <title>Draft genome of the mountain pine beetle, Dendroctonus ponderosae Hopkins, a major forest pest.</title>
        <authorList>
            <person name="Keeling C.I."/>
            <person name="Yuen M.M."/>
            <person name="Liao N.Y."/>
            <person name="Docking T.R."/>
            <person name="Chan S.K."/>
            <person name="Taylor G.A."/>
            <person name="Palmquist D.L."/>
            <person name="Jackman S.D."/>
            <person name="Nguyen A."/>
            <person name="Li M."/>
            <person name="Henderson H."/>
            <person name="Janes J.K."/>
            <person name="Zhao Y."/>
            <person name="Pandoh P."/>
            <person name="Moore R."/>
            <person name="Sperling F.A."/>
            <person name="Huber D.P."/>
            <person name="Birol I."/>
            <person name="Jones S.J."/>
            <person name="Bohlmann J."/>
        </authorList>
    </citation>
    <scope>NUCLEOTIDE SEQUENCE</scope>
</reference>
<keyword evidence="6" id="KW-0732">Signal</keyword>
<keyword evidence="7" id="KW-0378">Hydrolase</keyword>
<dbReference type="Gene3D" id="3.40.630.10">
    <property type="entry name" value="Zn peptidases"/>
    <property type="match status" value="1"/>
</dbReference>
<name>U4UA86_DENPD</name>
<evidence type="ECO:0000256" key="7">
    <source>
        <dbReference type="ARBA" id="ARBA00022801"/>
    </source>
</evidence>
<organism evidence="13 14">
    <name type="scientific">Dendroctonus ponderosae</name>
    <name type="common">Mountain pine beetle</name>
    <dbReference type="NCBI Taxonomy" id="77166"/>
    <lineage>
        <taxon>Eukaryota</taxon>
        <taxon>Metazoa</taxon>
        <taxon>Ecdysozoa</taxon>
        <taxon>Arthropoda</taxon>
        <taxon>Hexapoda</taxon>
        <taxon>Insecta</taxon>
        <taxon>Pterygota</taxon>
        <taxon>Neoptera</taxon>
        <taxon>Endopterygota</taxon>
        <taxon>Coleoptera</taxon>
        <taxon>Polyphaga</taxon>
        <taxon>Cucujiformia</taxon>
        <taxon>Curculionidae</taxon>
        <taxon>Scolytinae</taxon>
        <taxon>Dendroctonus</taxon>
    </lineage>
</organism>
<dbReference type="PANTHER" id="PTHR11705">
    <property type="entry name" value="PROTEASE FAMILY M14 CARBOXYPEPTIDASE A,B"/>
    <property type="match status" value="1"/>
</dbReference>
<dbReference type="GO" id="GO:0008270">
    <property type="term" value="F:zinc ion binding"/>
    <property type="evidence" value="ECO:0007669"/>
    <property type="project" value="InterPro"/>
</dbReference>
<dbReference type="Pfam" id="PF00246">
    <property type="entry name" value="Peptidase_M14"/>
    <property type="match status" value="1"/>
</dbReference>
<dbReference type="GO" id="GO:0006508">
    <property type="term" value="P:proteolysis"/>
    <property type="evidence" value="ECO:0007669"/>
    <property type="project" value="UniProtKB-KW"/>
</dbReference>
<protein>
    <recommendedName>
        <fullName evidence="11">Peptidase M14 domain-containing protein</fullName>
    </recommendedName>
</protein>
<comment type="cofactor">
    <cofactor evidence="1">
        <name>Zn(2+)</name>
        <dbReference type="ChEBI" id="CHEBI:29105"/>
    </cofactor>
</comment>
<gene>
    <name evidence="12" type="ORF">D910_00269</name>
    <name evidence="13" type="ORF">D910_04253</name>
</gene>